<comment type="caution">
    <text evidence="2">The sequence shown here is derived from an EMBL/GenBank/DDBJ whole genome shotgun (WGS) entry which is preliminary data.</text>
</comment>
<dbReference type="AlphaFoldDB" id="A0A3E0W0F5"/>
<sequence length="114" mass="11537">MTTTNPGNLGTIVTNALARKTIYGTYVIALVLAGGAQVAFATPGLGGQPLWLTVTLNVLAYCGVPIGGLALANTSNVAPTNTTTLNQTIYPPAGVSAESVAESARHAIKQQLGD</sequence>
<protein>
    <recommendedName>
        <fullName evidence="4">Holin</fullName>
    </recommendedName>
</protein>
<keyword evidence="1" id="KW-0472">Membrane</keyword>
<dbReference type="RefSeq" id="WP_116282399.1">
    <property type="nucleotide sequence ID" value="NZ_NBXA01000013.1"/>
</dbReference>
<evidence type="ECO:0000256" key="1">
    <source>
        <dbReference type="SAM" id="Phobius"/>
    </source>
</evidence>
<evidence type="ECO:0008006" key="4">
    <source>
        <dbReference type="Google" id="ProtNLM"/>
    </source>
</evidence>
<name>A0A3E0W0F5_9MICO</name>
<dbReference type="EMBL" id="NBXA01000013">
    <property type="protein sequence ID" value="RFA14547.1"/>
    <property type="molecule type" value="Genomic_DNA"/>
</dbReference>
<proteinExistence type="predicted"/>
<organism evidence="2 3">
    <name type="scientific">Subtercola boreus</name>
    <dbReference type="NCBI Taxonomy" id="120213"/>
    <lineage>
        <taxon>Bacteria</taxon>
        <taxon>Bacillati</taxon>
        <taxon>Actinomycetota</taxon>
        <taxon>Actinomycetes</taxon>
        <taxon>Micrococcales</taxon>
        <taxon>Microbacteriaceae</taxon>
        <taxon>Subtercola</taxon>
    </lineage>
</organism>
<evidence type="ECO:0000313" key="2">
    <source>
        <dbReference type="EMBL" id="RFA14547.1"/>
    </source>
</evidence>
<dbReference type="Proteomes" id="UP000256709">
    <property type="component" value="Unassembled WGS sequence"/>
</dbReference>
<dbReference type="OrthoDB" id="5123630at2"/>
<accession>A0A3E0W0F5</accession>
<keyword evidence="1" id="KW-1133">Transmembrane helix</keyword>
<reference evidence="2 3" key="1">
    <citation type="submission" date="2017-04" db="EMBL/GenBank/DDBJ databases">
        <title>Comparative genome analysis of Subtercola boreus.</title>
        <authorList>
            <person name="Cho Y.-J."/>
            <person name="Cho A."/>
            <person name="Kim O.-S."/>
            <person name="Lee J.-I."/>
        </authorList>
    </citation>
    <scope>NUCLEOTIDE SEQUENCE [LARGE SCALE GENOMIC DNA]</scope>
    <source>
        <strain evidence="2 3">P27444</strain>
    </source>
</reference>
<evidence type="ECO:0000313" key="3">
    <source>
        <dbReference type="Proteomes" id="UP000256709"/>
    </source>
</evidence>
<feature type="transmembrane region" description="Helical" evidence="1">
    <location>
        <begin position="21"/>
        <end position="44"/>
    </location>
</feature>
<gene>
    <name evidence="2" type="ORF">B7R21_06270</name>
</gene>
<feature type="transmembrane region" description="Helical" evidence="1">
    <location>
        <begin position="50"/>
        <end position="72"/>
    </location>
</feature>
<keyword evidence="1" id="KW-0812">Transmembrane</keyword>